<dbReference type="InterPro" id="IPR005186">
    <property type="entry name" value="FlaG"/>
</dbReference>
<organism evidence="1">
    <name type="scientific">hot springs metagenome</name>
    <dbReference type="NCBI Taxonomy" id="433727"/>
    <lineage>
        <taxon>unclassified sequences</taxon>
        <taxon>metagenomes</taxon>
        <taxon>ecological metagenomes</taxon>
    </lineage>
</organism>
<dbReference type="AlphaFoldDB" id="A0A5J4L213"/>
<proteinExistence type="predicted"/>
<reference evidence="1" key="1">
    <citation type="submission" date="2019-10" db="EMBL/GenBank/DDBJ databases">
        <title>Metagenomic sequencing of thiosulfate-disproportionating enrichment culture.</title>
        <authorList>
            <person name="Umezawa K."/>
            <person name="Kojima H."/>
            <person name="Fukui M."/>
        </authorList>
    </citation>
    <scope>NUCLEOTIDE SEQUENCE</scope>
    <source>
        <strain evidence="1">45J</strain>
    </source>
</reference>
<dbReference type="EMBL" id="BLAB01000001">
    <property type="protein sequence ID" value="GER92339.1"/>
    <property type="molecule type" value="Genomic_DNA"/>
</dbReference>
<evidence type="ECO:0000313" key="1">
    <source>
        <dbReference type="EMBL" id="GER92339.1"/>
    </source>
</evidence>
<gene>
    <name evidence="1" type="ORF">A45J_0054</name>
</gene>
<dbReference type="Pfam" id="PF03646">
    <property type="entry name" value="FlaG"/>
    <property type="match status" value="1"/>
</dbReference>
<accession>A0A5J4L213</accession>
<name>A0A5J4L213_9ZZZZ</name>
<dbReference type="InterPro" id="IPR035924">
    <property type="entry name" value="FlaG-like_sf"/>
</dbReference>
<dbReference type="SUPFAM" id="SSF160214">
    <property type="entry name" value="FlaG-like"/>
    <property type="match status" value="1"/>
</dbReference>
<protein>
    <recommendedName>
        <fullName evidence="2">Flagellar biosynthesis protein FlaG</fullName>
    </recommendedName>
</protein>
<evidence type="ECO:0008006" key="2">
    <source>
        <dbReference type="Google" id="ProtNLM"/>
    </source>
</evidence>
<comment type="caution">
    <text evidence="1">The sequence shown here is derived from an EMBL/GenBank/DDBJ whole genome shotgun (WGS) entry which is preliminary data.</text>
</comment>
<sequence>MKIEGIIQNINTPVVREQIEGTANNSADVNSRTAGNNISSLIPVSAESIVRNRQKAGEQKNLRVENVNNEIFNLKAVFAVDKEKNVVIRFLDKKGKIVRQVPPEEYINMVKKFRENIESLFSKEV</sequence>
<dbReference type="Gene3D" id="3.30.160.170">
    <property type="entry name" value="FlaG-like"/>
    <property type="match status" value="1"/>
</dbReference>